<dbReference type="PANTHER" id="PTHR23501">
    <property type="entry name" value="MAJOR FACILITATOR SUPERFAMILY"/>
    <property type="match status" value="1"/>
</dbReference>
<dbReference type="eggNOG" id="KOG0254">
    <property type="taxonomic scope" value="Eukaryota"/>
</dbReference>
<evidence type="ECO:0000256" key="1">
    <source>
        <dbReference type="ARBA" id="ARBA00004651"/>
    </source>
</evidence>
<feature type="transmembrane region" description="Helical" evidence="10">
    <location>
        <begin position="310"/>
        <end position="336"/>
    </location>
</feature>
<feature type="transmembrane region" description="Helical" evidence="10">
    <location>
        <begin position="111"/>
        <end position="130"/>
    </location>
</feature>
<evidence type="ECO:0000256" key="8">
    <source>
        <dbReference type="ARBA" id="ARBA00023180"/>
    </source>
</evidence>
<feature type="domain" description="Major facilitator superfamily (MFS) profile" evidence="11">
    <location>
        <begin position="47"/>
        <end position="499"/>
    </location>
</feature>
<proteinExistence type="inferred from homology"/>
<dbReference type="InParanoid" id="K2ST95"/>
<sequence>MSPPSSSTSAKTEAARNATQDIELSDSSNLEDSDTGECPTGLSLATITFALCLAVFCVALDNTIIATALPRITDHFRKLEDVGWYGSAYLFTTCAFQLPFGKLFSFYSRKWTFLIALLIFELGSVICGAASTSAMFIAGRAIAGLGGAGVLSGALIIVAFSVPLEKRSNFTALIGGMFGIASVSGPLMGGAFADHVSWRWCFYINLPVGAVTSAVLLVWLHDGRTKRGAGGPFLEQLRTLDPLGNALFLGSIICLLLALQWGGTTYEWSDGRVVALFVMFGVLLAGFIALEVHVEPRRATVPPHIARQRSIAFGSVFALCIGAAFFLFVYYLPYYFQAIKGASALRSGIDVLPLILMQVVGTVVAGALTQKLGYYMPFVVLSVVFMSAGAGLLTLLATDSSTGAWAGYQLVFGFGAGLGFQQASLAAQAVLPQAEVATGTAIAMFVQLLGGAVFVSVGENVFTNRLVEGIAAAQIPGLDAQTVVAMGATELRRLVPSEHVGAVMAAYMDALVRVYRVGLIVACLSGLGAVGMEWVDVRGKSLGAASGM</sequence>
<evidence type="ECO:0000256" key="10">
    <source>
        <dbReference type="SAM" id="Phobius"/>
    </source>
</evidence>
<dbReference type="FunCoup" id="K2ST95">
    <property type="interactions" value="57"/>
</dbReference>
<feature type="transmembrane region" description="Helical" evidence="10">
    <location>
        <begin position="142"/>
        <end position="164"/>
    </location>
</feature>
<dbReference type="FunFam" id="1.20.1250.20:FF:000489">
    <property type="entry name" value="MFS general substrate transporter"/>
    <property type="match status" value="1"/>
</dbReference>
<dbReference type="AlphaFoldDB" id="K2ST95"/>
<dbReference type="PROSITE" id="PS50850">
    <property type="entry name" value="MFS"/>
    <property type="match status" value="1"/>
</dbReference>
<dbReference type="VEuPathDB" id="FungiDB:MPH_02763"/>
<feature type="transmembrane region" description="Helical" evidence="10">
    <location>
        <begin position="82"/>
        <end position="99"/>
    </location>
</feature>
<keyword evidence="4" id="KW-1003">Cell membrane</keyword>
<keyword evidence="8" id="KW-0325">Glycoprotein</keyword>
<gene>
    <name evidence="12" type="ORF">MPH_02763</name>
</gene>
<dbReference type="GO" id="GO:0005886">
    <property type="term" value="C:plasma membrane"/>
    <property type="evidence" value="ECO:0007669"/>
    <property type="project" value="UniProtKB-SubCell"/>
</dbReference>
<evidence type="ECO:0000256" key="9">
    <source>
        <dbReference type="SAM" id="MobiDB-lite"/>
    </source>
</evidence>
<accession>K2ST95</accession>
<dbReference type="InterPro" id="IPR036259">
    <property type="entry name" value="MFS_trans_sf"/>
</dbReference>
<keyword evidence="7 10" id="KW-0472">Membrane</keyword>
<keyword evidence="3" id="KW-0813">Transport</keyword>
<keyword evidence="5 10" id="KW-0812">Transmembrane</keyword>
<dbReference type="Gene3D" id="1.20.1720.10">
    <property type="entry name" value="Multidrug resistance protein D"/>
    <property type="match status" value="1"/>
</dbReference>
<dbReference type="Pfam" id="PF07690">
    <property type="entry name" value="MFS_1"/>
    <property type="match status" value="1"/>
</dbReference>
<evidence type="ECO:0000313" key="13">
    <source>
        <dbReference type="Proteomes" id="UP000007129"/>
    </source>
</evidence>
<feature type="compositionally biased region" description="Polar residues" evidence="9">
    <location>
        <begin position="1"/>
        <end position="11"/>
    </location>
</feature>
<feature type="transmembrane region" description="Helical" evidence="10">
    <location>
        <begin position="437"/>
        <end position="457"/>
    </location>
</feature>
<dbReference type="InterPro" id="IPR011701">
    <property type="entry name" value="MFS"/>
</dbReference>
<feature type="transmembrane region" description="Helical" evidence="10">
    <location>
        <begin position="514"/>
        <end position="532"/>
    </location>
</feature>
<evidence type="ECO:0000256" key="2">
    <source>
        <dbReference type="ARBA" id="ARBA00007520"/>
    </source>
</evidence>
<organism evidence="12 13">
    <name type="scientific">Macrophomina phaseolina (strain MS6)</name>
    <name type="common">Charcoal rot fungus</name>
    <dbReference type="NCBI Taxonomy" id="1126212"/>
    <lineage>
        <taxon>Eukaryota</taxon>
        <taxon>Fungi</taxon>
        <taxon>Dikarya</taxon>
        <taxon>Ascomycota</taxon>
        <taxon>Pezizomycotina</taxon>
        <taxon>Dothideomycetes</taxon>
        <taxon>Dothideomycetes incertae sedis</taxon>
        <taxon>Botryosphaeriales</taxon>
        <taxon>Botryosphaeriaceae</taxon>
        <taxon>Macrophomina</taxon>
    </lineage>
</organism>
<evidence type="ECO:0000256" key="4">
    <source>
        <dbReference type="ARBA" id="ARBA00022475"/>
    </source>
</evidence>
<keyword evidence="6 10" id="KW-1133">Transmembrane helix</keyword>
<dbReference type="SUPFAM" id="SSF103473">
    <property type="entry name" value="MFS general substrate transporter"/>
    <property type="match status" value="1"/>
</dbReference>
<evidence type="ECO:0000313" key="12">
    <source>
        <dbReference type="EMBL" id="EKG19935.1"/>
    </source>
</evidence>
<feature type="transmembrane region" description="Helical" evidence="10">
    <location>
        <begin position="240"/>
        <end position="261"/>
    </location>
</feature>
<feature type="transmembrane region" description="Helical" evidence="10">
    <location>
        <begin position="200"/>
        <end position="220"/>
    </location>
</feature>
<dbReference type="Proteomes" id="UP000007129">
    <property type="component" value="Unassembled WGS sequence"/>
</dbReference>
<evidence type="ECO:0000256" key="5">
    <source>
        <dbReference type="ARBA" id="ARBA00022692"/>
    </source>
</evidence>
<evidence type="ECO:0000256" key="3">
    <source>
        <dbReference type="ARBA" id="ARBA00022448"/>
    </source>
</evidence>
<feature type="transmembrane region" description="Helical" evidence="10">
    <location>
        <begin position="374"/>
        <end position="398"/>
    </location>
</feature>
<feature type="transmembrane region" description="Helical" evidence="10">
    <location>
        <begin position="348"/>
        <end position="368"/>
    </location>
</feature>
<comment type="subcellular location">
    <subcellularLocation>
        <location evidence="1">Cell membrane</location>
        <topology evidence="1">Multi-pass membrane protein</topology>
    </subcellularLocation>
</comment>
<comment type="similarity">
    <text evidence="2">Belongs to the major facilitator superfamily. TCR/Tet family.</text>
</comment>
<dbReference type="InterPro" id="IPR020846">
    <property type="entry name" value="MFS_dom"/>
</dbReference>
<evidence type="ECO:0000259" key="11">
    <source>
        <dbReference type="PROSITE" id="PS50850"/>
    </source>
</evidence>
<dbReference type="CDD" id="cd17502">
    <property type="entry name" value="MFS_Azr1_MDR_like"/>
    <property type="match status" value="1"/>
</dbReference>
<reference evidence="12 13" key="1">
    <citation type="journal article" date="2012" name="BMC Genomics">
        <title>Tools to kill: Genome of one of the most destructive plant pathogenic fungi Macrophomina phaseolina.</title>
        <authorList>
            <person name="Islam M.S."/>
            <person name="Haque M.S."/>
            <person name="Islam M.M."/>
            <person name="Emdad E.M."/>
            <person name="Halim A."/>
            <person name="Hossen Q.M.M."/>
            <person name="Hossain M.Z."/>
            <person name="Ahmed B."/>
            <person name="Rahim S."/>
            <person name="Rahman M.S."/>
            <person name="Alam M.M."/>
            <person name="Hou S."/>
            <person name="Wan X."/>
            <person name="Saito J.A."/>
            <person name="Alam M."/>
        </authorList>
    </citation>
    <scope>NUCLEOTIDE SEQUENCE [LARGE SCALE GENOMIC DNA]</scope>
    <source>
        <strain evidence="12 13">MS6</strain>
    </source>
</reference>
<evidence type="ECO:0000256" key="6">
    <source>
        <dbReference type="ARBA" id="ARBA00022989"/>
    </source>
</evidence>
<feature type="transmembrane region" description="Helical" evidence="10">
    <location>
        <begin position="170"/>
        <end position="193"/>
    </location>
</feature>
<feature type="transmembrane region" description="Helical" evidence="10">
    <location>
        <begin position="47"/>
        <end position="70"/>
    </location>
</feature>
<feature type="transmembrane region" description="Helical" evidence="10">
    <location>
        <begin position="273"/>
        <end position="290"/>
    </location>
</feature>
<protein>
    <submittedName>
        <fullName evidence="12">Major facilitator superfamily</fullName>
    </submittedName>
</protein>
<dbReference type="PANTHER" id="PTHR23501:SF199">
    <property type="entry name" value="MFS EFFLUX TRANSPORTER INPD-RELATED"/>
    <property type="match status" value="1"/>
</dbReference>
<evidence type="ECO:0000256" key="7">
    <source>
        <dbReference type="ARBA" id="ARBA00023136"/>
    </source>
</evidence>
<comment type="caution">
    <text evidence="12">The sequence shown here is derived from an EMBL/GenBank/DDBJ whole genome shotgun (WGS) entry which is preliminary data.</text>
</comment>
<dbReference type="Gene3D" id="1.20.1250.20">
    <property type="entry name" value="MFS general substrate transporter like domains"/>
    <property type="match status" value="1"/>
</dbReference>
<dbReference type="FunFam" id="1.20.1720.10:FF:000012">
    <property type="entry name" value="MFS toxin efflux pump (AflT)"/>
    <property type="match status" value="1"/>
</dbReference>
<dbReference type="FunFam" id="1.20.1250.20:FF:000196">
    <property type="entry name" value="MFS toxin efflux pump (AflT)"/>
    <property type="match status" value="1"/>
</dbReference>
<feature type="region of interest" description="Disordered" evidence="9">
    <location>
        <begin position="1"/>
        <end position="33"/>
    </location>
</feature>
<dbReference type="HOGENOM" id="CLU_000960_22_1_1"/>
<name>K2ST95_MACPH</name>
<dbReference type="EMBL" id="AHHD01000101">
    <property type="protein sequence ID" value="EKG19935.1"/>
    <property type="molecule type" value="Genomic_DNA"/>
</dbReference>
<dbReference type="GO" id="GO:0022857">
    <property type="term" value="F:transmembrane transporter activity"/>
    <property type="evidence" value="ECO:0007669"/>
    <property type="project" value="InterPro"/>
</dbReference>
<dbReference type="OrthoDB" id="10021397at2759"/>